<dbReference type="Pfam" id="PF00355">
    <property type="entry name" value="Rieske"/>
    <property type="match status" value="1"/>
</dbReference>
<feature type="domain" description="Rieske" evidence="7">
    <location>
        <begin position="57"/>
        <end position="163"/>
    </location>
</feature>
<evidence type="ECO:0000256" key="1">
    <source>
        <dbReference type="ARBA" id="ARBA00001962"/>
    </source>
</evidence>
<comment type="cofactor">
    <cofactor evidence="1">
        <name>Fe cation</name>
        <dbReference type="ChEBI" id="CHEBI:24875"/>
    </cofactor>
</comment>
<organism evidence="8 9">
    <name type="scientific">Nocardioides albertanoniae</name>
    <dbReference type="NCBI Taxonomy" id="1175486"/>
    <lineage>
        <taxon>Bacteria</taxon>
        <taxon>Bacillati</taxon>
        <taxon>Actinomycetota</taxon>
        <taxon>Actinomycetes</taxon>
        <taxon>Propionibacteriales</taxon>
        <taxon>Nocardioidaceae</taxon>
        <taxon>Nocardioides</taxon>
    </lineage>
</organism>
<evidence type="ECO:0000313" key="9">
    <source>
        <dbReference type="Proteomes" id="UP000320209"/>
    </source>
</evidence>
<evidence type="ECO:0000256" key="5">
    <source>
        <dbReference type="ARBA" id="ARBA00023004"/>
    </source>
</evidence>
<keyword evidence="4" id="KW-0560">Oxidoreductase</keyword>
<proteinExistence type="predicted"/>
<dbReference type="InterPro" id="IPR017941">
    <property type="entry name" value="Rieske_2Fe-2S"/>
</dbReference>
<dbReference type="PRINTS" id="PR00090">
    <property type="entry name" value="RNGDIOXGNASE"/>
</dbReference>
<evidence type="ECO:0000313" key="8">
    <source>
        <dbReference type="EMBL" id="TQL69763.1"/>
    </source>
</evidence>
<keyword evidence="5" id="KW-0408">Iron</keyword>
<dbReference type="AlphaFoldDB" id="A0A543AAX5"/>
<evidence type="ECO:0000256" key="2">
    <source>
        <dbReference type="ARBA" id="ARBA00022714"/>
    </source>
</evidence>
<protein>
    <submittedName>
        <fullName evidence="8">Rieske 2Fe-2S family protein</fullName>
    </submittedName>
</protein>
<dbReference type="CDD" id="cd08884">
    <property type="entry name" value="RHO_alpha_C_GbcA-like"/>
    <property type="match status" value="1"/>
</dbReference>
<gene>
    <name evidence="8" type="ORF">FB381_3678</name>
</gene>
<dbReference type="SUPFAM" id="SSF55961">
    <property type="entry name" value="Bet v1-like"/>
    <property type="match status" value="1"/>
</dbReference>
<dbReference type="Pfam" id="PF00848">
    <property type="entry name" value="Ring_hydroxyl_A"/>
    <property type="match status" value="1"/>
</dbReference>
<keyword evidence="3" id="KW-0479">Metal-binding</keyword>
<dbReference type="Proteomes" id="UP000320209">
    <property type="component" value="Unassembled WGS sequence"/>
</dbReference>
<dbReference type="PROSITE" id="PS51296">
    <property type="entry name" value="RIESKE"/>
    <property type="match status" value="1"/>
</dbReference>
<dbReference type="SUPFAM" id="SSF50022">
    <property type="entry name" value="ISP domain"/>
    <property type="match status" value="1"/>
</dbReference>
<dbReference type="GO" id="GO:0051537">
    <property type="term" value="F:2 iron, 2 sulfur cluster binding"/>
    <property type="evidence" value="ECO:0007669"/>
    <property type="project" value="UniProtKB-KW"/>
</dbReference>
<keyword evidence="2" id="KW-0001">2Fe-2S</keyword>
<evidence type="ECO:0000259" key="7">
    <source>
        <dbReference type="PROSITE" id="PS51296"/>
    </source>
</evidence>
<keyword evidence="9" id="KW-1185">Reference proteome</keyword>
<evidence type="ECO:0000256" key="4">
    <source>
        <dbReference type="ARBA" id="ARBA00023002"/>
    </source>
</evidence>
<evidence type="ECO:0000256" key="6">
    <source>
        <dbReference type="ARBA" id="ARBA00023014"/>
    </source>
</evidence>
<reference evidence="8 9" key="1">
    <citation type="submission" date="2019-06" db="EMBL/GenBank/DDBJ databases">
        <title>Sequencing the genomes of 1000 actinobacteria strains.</title>
        <authorList>
            <person name="Klenk H.-P."/>
        </authorList>
    </citation>
    <scope>NUCLEOTIDE SEQUENCE [LARGE SCALE GENOMIC DNA]</scope>
    <source>
        <strain evidence="8 9">DSM 25218</strain>
    </source>
</reference>
<dbReference type="EMBL" id="VFOV01000001">
    <property type="protein sequence ID" value="TQL69763.1"/>
    <property type="molecule type" value="Genomic_DNA"/>
</dbReference>
<dbReference type="InterPro" id="IPR015879">
    <property type="entry name" value="Ring_hydroxy_dOase_asu_C_dom"/>
</dbReference>
<dbReference type="PANTHER" id="PTHR43756:SF5">
    <property type="entry name" value="CHOLINE MONOOXYGENASE, CHLOROPLASTIC"/>
    <property type="match status" value="1"/>
</dbReference>
<dbReference type="Gene3D" id="2.102.10.10">
    <property type="entry name" value="Rieske [2Fe-2S] iron-sulphur domain"/>
    <property type="match status" value="1"/>
</dbReference>
<dbReference type="Gene3D" id="3.90.380.10">
    <property type="entry name" value="Naphthalene 1,2-dioxygenase Alpha Subunit, Chain A, domain 1"/>
    <property type="match status" value="1"/>
</dbReference>
<dbReference type="GO" id="GO:0016705">
    <property type="term" value="F:oxidoreductase activity, acting on paired donors, with incorporation or reduction of molecular oxygen"/>
    <property type="evidence" value="ECO:0007669"/>
    <property type="project" value="UniProtKB-ARBA"/>
</dbReference>
<dbReference type="InterPro" id="IPR001663">
    <property type="entry name" value="Rng_hydr_dOase-A"/>
</dbReference>
<dbReference type="PANTHER" id="PTHR43756">
    <property type="entry name" value="CHOLINE MONOOXYGENASE, CHLOROPLASTIC"/>
    <property type="match status" value="1"/>
</dbReference>
<keyword evidence="6" id="KW-0411">Iron-sulfur</keyword>
<dbReference type="CDD" id="cd03469">
    <property type="entry name" value="Rieske_RO_Alpha_N"/>
    <property type="match status" value="1"/>
</dbReference>
<dbReference type="GO" id="GO:0004497">
    <property type="term" value="F:monooxygenase activity"/>
    <property type="evidence" value="ECO:0007669"/>
    <property type="project" value="UniProtKB-ARBA"/>
</dbReference>
<dbReference type="InterPro" id="IPR036922">
    <property type="entry name" value="Rieske_2Fe-2S_sf"/>
</dbReference>
<name>A0A543AAX5_9ACTN</name>
<accession>A0A543AAX5</accession>
<sequence length="434" mass="48459">MGAKMTEQLLGEPAAGRRTKILSHLDGRTPGRSLPGALYTDPDVFTSEVELLWRRRWLFVGTVAEVPEPGDYVTFDVAGSSVLVIRDDDEQVRAFHNVCRHRGSRLVTSGNGSVGNLVCGYHSWTYATDGSLRYAPQLSPEIDTTCLGLRPVALREVGGLLFCSLAAEPDGDIDLVADQISGYLTPHRLDRAKVAAQVDLVEEANWKLVMENNRECYHCEGGHPELTCTFFPTWGLREDQVPDRLRPDHDRYLLAEADLMRRCDELGIPHRLIEDLVDRPLGFRIQREPLDGVGESFSADGARLVGRLLGDLDDPQLGRCTFHSQPNAWVHLLADHVVTFAVTPISPDRTLVRSTWLVHEDAVEGVDYDLETLTAVWRATNEQDATFVRNTQLGVSDPAYVPGPYNDAERNVDDFVRWYESQIRSEAQEKGGAR</sequence>
<comment type="caution">
    <text evidence="8">The sequence shown here is derived from an EMBL/GenBank/DDBJ whole genome shotgun (WGS) entry which is preliminary data.</text>
</comment>
<dbReference type="GO" id="GO:0005506">
    <property type="term" value="F:iron ion binding"/>
    <property type="evidence" value="ECO:0007669"/>
    <property type="project" value="InterPro"/>
</dbReference>
<evidence type="ECO:0000256" key="3">
    <source>
        <dbReference type="ARBA" id="ARBA00022723"/>
    </source>
</evidence>